<dbReference type="GO" id="GO:0016491">
    <property type="term" value="F:oxidoreductase activity"/>
    <property type="evidence" value="ECO:0007669"/>
    <property type="project" value="UniProtKB-KW"/>
</dbReference>
<reference evidence="4" key="1">
    <citation type="journal article" date="2014" name="Int. J. Syst. Evol. Microbiol.">
        <title>Complete genome sequence of Corynebacterium casei LMG S-19264T (=DSM 44701T), isolated from a smear-ripened cheese.</title>
        <authorList>
            <consortium name="US DOE Joint Genome Institute (JGI-PGF)"/>
            <person name="Walter F."/>
            <person name="Albersmeier A."/>
            <person name="Kalinowski J."/>
            <person name="Ruckert C."/>
        </authorList>
    </citation>
    <scope>NUCLEOTIDE SEQUENCE</scope>
    <source>
        <strain evidence="4">KCTC 42651</strain>
    </source>
</reference>
<feature type="domain" description="FAD/NAD(P)-binding" evidence="2">
    <location>
        <begin position="6"/>
        <end position="315"/>
    </location>
</feature>
<dbReference type="EMBL" id="BMZS01000010">
    <property type="protein sequence ID" value="GHD58376.1"/>
    <property type="molecule type" value="Genomic_DNA"/>
</dbReference>
<dbReference type="Gene3D" id="3.50.50.60">
    <property type="entry name" value="FAD/NAD(P)-binding domain"/>
    <property type="match status" value="2"/>
</dbReference>
<sequence>MTTVRDLVIVGAGAAGLSAAAEARELGLDALVLDEQPEPGGQVYRSVARVAERRPADLAFLGADYARGAELVAASTGGERRQGATVWQIGPAGRDGSREVIWSEAGAARRVLARTVLVASGAMERPVPVPGWTLPGVTTVGALQVALKQSAIYPAGRVVIAGSGPLPLLLAEQLRAARVPVAAILDTTPSGRTAKALPLLPAAALGAPDTLRKGLALLKARDRSGVPVWRHVREVRAEAGSDGALATVRFRTASGDEETVEADLLALHEGVVPNPQLTRLVAAEHRWHAAQRCFHPVTDPWGETTAAGVYVAGDGGGTLGARAAEASGRLAVLAAASRLERLTEAARDFRADPWQSRLRGERALRRLLDVMYPAPDWIAAPADEAVVCRCEEVTAGELRAVAGHAAGPNQAKAYLRCGMGPCQGRLCGLTVTEMIARARGTTPAETGYYRIRAPIKPVTLDEIASLDSEDAA</sequence>
<dbReference type="PIRSF" id="PIRSF037495">
    <property type="entry name" value="Opine_OX_OoxA/HcnB"/>
    <property type="match status" value="1"/>
</dbReference>
<evidence type="ECO:0000256" key="1">
    <source>
        <dbReference type="ARBA" id="ARBA00023002"/>
    </source>
</evidence>
<gene>
    <name evidence="4" type="ORF">GCM10017083_41250</name>
</gene>
<dbReference type="RefSeq" id="WP_189993153.1">
    <property type="nucleotide sequence ID" value="NZ_BMZS01000010.1"/>
</dbReference>
<keyword evidence="1" id="KW-0560">Oxidoreductase</keyword>
<dbReference type="Proteomes" id="UP000630353">
    <property type="component" value="Unassembled WGS sequence"/>
</dbReference>
<evidence type="ECO:0000313" key="4">
    <source>
        <dbReference type="EMBL" id="GHD58376.1"/>
    </source>
</evidence>
<feature type="domain" description="SoxA A3" evidence="3">
    <location>
        <begin position="410"/>
        <end position="464"/>
    </location>
</feature>
<dbReference type="InterPro" id="IPR023753">
    <property type="entry name" value="FAD/NAD-binding_dom"/>
</dbReference>
<dbReference type="PANTHER" id="PTHR42949:SF3">
    <property type="entry name" value="ANAEROBIC GLYCEROL-3-PHOSPHATE DEHYDROGENASE SUBUNIT B"/>
    <property type="match status" value="1"/>
</dbReference>
<keyword evidence="5" id="KW-1185">Reference proteome</keyword>
<dbReference type="CDD" id="cd19946">
    <property type="entry name" value="GlpA-like_Fer2_BFD-like"/>
    <property type="match status" value="1"/>
</dbReference>
<dbReference type="PRINTS" id="PR00411">
    <property type="entry name" value="PNDRDTASEI"/>
</dbReference>
<dbReference type="Pfam" id="PF17806">
    <property type="entry name" value="SO_alpha_A3"/>
    <property type="match status" value="1"/>
</dbReference>
<dbReference type="PRINTS" id="PR00368">
    <property type="entry name" value="FADPNR"/>
</dbReference>
<dbReference type="InterPro" id="IPR041117">
    <property type="entry name" value="SoxA_A3"/>
</dbReference>
<comment type="caution">
    <text evidence="4">The sequence shown here is derived from an EMBL/GenBank/DDBJ whole genome shotgun (WGS) entry which is preliminary data.</text>
</comment>
<dbReference type="Gene3D" id="1.10.10.1100">
    <property type="entry name" value="BFD-like [2Fe-2S]-binding domain"/>
    <property type="match status" value="1"/>
</dbReference>
<dbReference type="InterPro" id="IPR036188">
    <property type="entry name" value="FAD/NAD-bd_sf"/>
</dbReference>
<organism evidence="4 5">
    <name type="scientific">Thalassobaculum fulvum</name>
    <dbReference type="NCBI Taxonomy" id="1633335"/>
    <lineage>
        <taxon>Bacteria</taxon>
        <taxon>Pseudomonadati</taxon>
        <taxon>Pseudomonadota</taxon>
        <taxon>Alphaproteobacteria</taxon>
        <taxon>Rhodospirillales</taxon>
        <taxon>Thalassobaculaceae</taxon>
        <taxon>Thalassobaculum</taxon>
    </lineage>
</organism>
<evidence type="ECO:0000259" key="3">
    <source>
        <dbReference type="Pfam" id="PF17806"/>
    </source>
</evidence>
<dbReference type="InterPro" id="IPR017224">
    <property type="entry name" value="Opine_Oxase_asu/HCN_bsu"/>
</dbReference>
<dbReference type="PANTHER" id="PTHR42949">
    <property type="entry name" value="ANAEROBIC GLYCEROL-3-PHOSPHATE DEHYDROGENASE SUBUNIT B"/>
    <property type="match status" value="1"/>
</dbReference>
<name>A0A918XWJ0_9PROT</name>
<accession>A0A918XWJ0</accession>
<dbReference type="Pfam" id="PF07992">
    <property type="entry name" value="Pyr_redox_2"/>
    <property type="match status" value="1"/>
</dbReference>
<dbReference type="InterPro" id="IPR041854">
    <property type="entry name" value="BFD-like_2Fe2S-bd_dom_sf"/>
</dbReference>
<evidence type="ECO:0000313" key="5">
    <source>
        <dbReference type="Proteomes" id="UP000630353"/>
    </source>
</evidence>
<dbReference type="AlphaFoldDB" id="A0A918XWJ0"/>
<protein>
    <submittedName>
        <fullName evidence="4">(2Fe-2S)-binding protein</fullName>
    </submittedName>
</protein>
<reference evidence="4" key="2">
    <citation type="submission" date="2020-09" db="EMBL/GenBank/DDBJ databases">
        <authorList>
            <person name="Sun Q."/>
            <person name="Kim S."/>
        </authorList>
    </citation>
    <scope>NUCLEOTIDE SEQUENCE</scope>
    <source>
        <strain evidence="4">KCTC 42651</strain>
    </source>
</reference>
<proteinExistence type="predicted"/>
<evidence type="ECO:0000259" key="2">
    <source>
        <dbReference type="Pfam" id="PF07992"/>
    </source>
</evidence>
<dbReference type="InterPro" id="IPR051691">
    <property type="entry name" value="Metab_Enz_Cyan_OpOx_G3PDH"/>
</dbReference>
<dbReference type="SUPFAM" id="SSF51905">
    <property type="entry name" value="FAD/NAD(P)-binding domain"/>
    <property type="match status" value="1"/>
</dbReference>